<dbReference type="Proteomes" id="UP000325902">
    <property type="component" value="Unassembled WGS sequence"/>
</dbReference>
<feature type="compositionally biased region" description="Basic and acidic residues" evidence="6">
    <location>
        <begin position="234"/>
        <end position="267"/>
    </location>
</feature>
<comment type="catalytic activity">
    <reaction evidence="1">
        <text>a uridine in mRNA = a pseudouridine in mRNA</text>
        <dbReference type="Rhea" id="RHEA:56644"/>
        <dbReference type="Rhea" id="RHEA-COMP:14658"/>
        <dbReference type="Rhea" id="RHEA-COMP:14659"/>
        <dbReference type="ChEBI" id="CHEBI:65314"/>
        <dbReference type="ChEBI" id="CHEBI:65315"/>
    </reaction>
</comment>
<feature type="compositionally biased region" description="Basic and acidic residues" evidence="6">
    <location>
        <begin position="385"/>
        <end position="403"/>
    </location>
</feature>
<dbReference type="PANTHER" id="PTHR13767:SF2">
    <property type="entry name" value="PSEUDOURIDYLATE SYNTHASE TRUB1"/>
    <property type="match status" value="1"/>
</dbReference>
<sequence>MSSASKPQLLEGVLAIHKPLGISSAQVIRDVENHFNPSELFQPNLEAERRAVVLEKRKKGDQYRKKKGPNRTQRVKMGHGGTLDPLATGILILGLGSGTKALGKYLNGCQKTYETTVLFGCATDTFDNTGKVIGRAPYAHVTRDMVEKALEKFKGNIMQTPPVYSAIKFDGKKAYEIMREGGTPPKMKERPVTVYNLELVDWFEPGTHNWRYPQEEMDATAEEKETILKASLSSEKREDSAAAGEKRKREEGDSTEEIPEKKIKAEFGAEPAETTATEPNEAPTKTVAEESTTTPAENGANAAAALIRMTVSSGFYVRTLCHDLGAAVNSLACMTYLVRTQQGEFELGKNVLEYEDLQAGEPVWGPKVKTLLQDWMVRQQSENQEQEKPKARSKSPEKREKSKSPPKTATVEDEDPEMD</sequence>
<protein>
    <recommendedName>
        <fullName evidence="3">tRNA pseudouridine(55) synthase</fullName>
        <ecNumber evidence="3">5.4.99.25</ecNumber>
    </recommendedName>
</protein>
<name>A0A5N5DT20_9PEZI</name>
<keyword evidence="5" id="KW-0413">Isomerase</keyword>
<feature type="region of interest" description="Disordered" evidence="6">
    <location>
        <begin position="57"/>
        <end position="79"/>
    </location>
</feature>
<dbReference type="InterPro" id="IPR014780">
    <property type="entry name" value="tRNA_psdUridine_synth_TruB"/>
</dbReference>
<dbReference type="Pfam" id="PF01509">
    <property type="entry name" value="TruB_N"/>
    <property type="match status" value="1"/>
</dbReference>
<dbReference type="SUPFAM" id="SSF55120">
    <property type="entry name" value="Pseudouridine synthase"/>
    <property type="match status" value="1"/>
</dbReference>
<dbReference type="InterPro" id="IPR020103">
    <property type="entry name" value="PsdUridine_synth_cat_dom_sf"/>
</dbReference>
<feature type="region of interest" description="Disordered" evidence="6">
    <location>
        <begin position="378"/>
        <end position="419"/>
    </location>
</feature>
<feature type="compositionally biased region" description="Low complexity" evidence="6">
    <location>
        <begin position="268"/>
        <end position="286"/>
    </location>
</feature>
<dbReference type="GO" id="GO:1990481">
    <property type="term" value="P:mRNA pseudouridine synthesis"/>
    <property type="evidence" value="ECO:0007669"/>
    <property type="project" value="TreeGrafter"/>
</dbReference>
<dbReference type="HAMAP" id="MF_01080">
    <property type="entry name" value="TruB_bact"/>
    <property type="match status" value="1"/>
</dbReference>
<dbReference type="EMBL" id="VCHE01000001">
    <property type="protein sequence ID" value="KAB2581135.1"/>
    <property type="molecule type" value="Genomic_DNA"/>
</dbReference>
<evidence type="ECO:0000313" key="9">
    <source>
        <dbReference type="Proteomes" id="UP000325902"/>
    </source>
</evidence>
<dbReference type="GO" id="GO:0003723">
    <property type="term" value="F:RNA binding"/>
    <property type="evidence" value="ECO:0007669"/>
    <property type="project" value="InterPro"/>
</dbReference>
<keyword evidence="9" id="KW-1185">Reference proteome</keyword>
<evidence type="ECO:0000256" key="4">
    <source>
        <dbReference type="ARBA" id="ARBA00022694"/>
    </source>
</evidence>
<feature type="compositionally biased region" description="Basic residues" evidence="6">
    <location>
        <begin position="64"/>
        <end position="77"/>
    </location>
</feature>
<dbReference type="OrthoDB" id="9995526at2759"/>
<evidence type="ECO:0000256" key="6">
    <source>
        <dbReference type="SAM" id="MobiDB-lite"/>
    </source>
</evidence>
<feature type="region of interest" description="Disordered" evidence="6">
    <location>
        <begin position="229"/>
        <end position="297"/>
    </location>
</feature>
<dbReference type="GO" id="GO:0160148">
    <property type="term" value="F:tRNA pseudouridine(55) synthase activity"/>
    <property type="evidence" value="ECO:0007669"/>
    <property type="project" value="UniProtKB-EC"/>
</dbReference>
<evidence type="ECO:0000256" key="3">
    <source>
        <dbReference type="ARBA" id="ARBA00012787"/>
    </source>
</evidence>
<evidence type="ECO:0000256" key="5">
    <source>
        <dbReference type="ARBA" id="ARBA00023235"/>
    </source>
</evidence>
<evidence type="ECO:0000313" key="8">
    <source>
        <dbReference type="EMBL" id="KAB2581135.1"/>
    </source>
</evidence>
<accession>A0A5N5DT20</accession>
<reference evidence="8 9" key="1">
    <citation type="journal article" date="2019" name="Sci. Rep.">
        <title>A multi-omics analysis of the grapevine pathogen Lasiodiplodia theobromae reveals that temperature affects the expression of virulence- and pathogenicity-related genes.</title>
        <authorList>
            <person name="Felix C."/>
            <person name="Meneses R."/>
            <person name="Goncalves M.F.M."/>
            <person name="Tilleman L."/>
            <person name="Duarte A.S."/>
            <person name="Jorrin-Novo J.V."/>
            <person name="Van de Peer Y."/>
            <person name="Deforce D."/>
            <person name="Van Nieuwerburgh F."/>
            <person name="Esteves A.C."/>
            <person name="Alves A."/>
        </authorList>
    </citation>
    <scope>NUCLEOTIDE SEQUENCE [LARGE SCALE GENOMIC DNA]</scope>
    <source>
        <strain evidence="8 9">LA-SOL3</strain>
    </source>
</reference>
<dbReference type="GO" id="GO:0006400">
    <property type="term" value="P:tRNA modification"/>
    <property type="evidence" value="ECO:0007669"/>
    <property type="project" value="TreeGrafter"/>
</dbReference>
<dbReference type="InterPro" id="IPR002501">
    <property type="entry name" value="PsdUridine_synth_N"/>
</dbReference>
<evidence type="ECO:0000256" key="1">
    <source>
        <dbReference type="ARBA" id="ARBA00001166"/>
    </source>
</evidence>
<dbReference type="GO" id="GO:0005634">
    <property type="term" value="C:nucleus"/>
    <property type="evidence" value="ECO:0007669"/>
    <property type="project" value="TreeGrafter"/>
</dbReference>
<dbReference type="Gene3D" id="3.30.2350.10">
    <property type="entry name" value="Pseudouridine synthase"/>
    <property type="match status" value="1"/>
</dbReference>
<gene>
    <name evidence="8" type="ORF">DBV05_g300</name>
</gene>
<feature type="domain" description="Pseudouridine synthase II N-terminal" evidence="7">
    <location>
        <begin position="73"/>
        <end position="205"/>
    </location>
</feature>
<dbReference type="EC" id="5.4.99.25" evidence="3"/>
<comment type="similarity">
    <text evidence="2">Belongs to the pseudouridine synthase TruB family.</text>
</comment>
<comment type="caution">
    <text evidence="8">The sequence shown here is derived from an EMBL/GenBank/DDBJ whole genome shotgun (WGS) entry which is preliminary data.</text>
</comment>
<proteinExistence type="inferred from homology"/>
<dbReference type="PANTHER" id="PTHR13767">
    <property type="entry name" value="TRNA-PSEUDOURIDINE SYNTHASE"/>
    <property type="match status" value="1"/>
</dbReference>
<organism evidence="8 9">
    <name type="scientific">Lasiodiplodia theobromae</name>
    <dbReference type="NCBI Taxonomy" id="45133"/>
    <lineage>
        <taxon>Eukaryota</taxon>
        <taxon>Fungi</taxon>
        <taxon>Dikarya</taxon>
        <taxon>Ascomycota</taxon>
        <taxon>Pezizomycotina</taxon>
        <taxon>Dothideomycetes</taxon>
        <taxon>Dothideomycetes incertae sedis</taxon>
        <taxon>Botryosphaeriales</taxon>
        <taxon>Botryosphaeriaceae</taxon>
        <taxon>Lasiodiplodia</taxon>
    </lineage>
</organism>
<dbReference type="AlphaFoldDB" id="A0A5N5DT20"/>
<evidence type="ECO:0000259" key="7">
    <source>
        <dbReference type="Pfam" id="PF01509"/>
    </source>
</evidence>
<keyword evidence="4" id="KW-0819">tRNA processing</keyword>
<evidence type="ECO:0000256" key="2">
    <source>
        <dbReference type="ARBA" id="ARBA00008999"/>
    </source>
</evidence>